<gene>
    <name evidence="2" type="ORF">BJ212DRAFT_1435638</name>
</gene>
<dbReference type="EMBL" id="JABBWG010000033">
    <property type="protein sequence ID" value="KAG1809655.1"/>
    <property type="molecule type" value="Genomic_DNA"/>
</dbReference>
<dbReference type="GeneID" id="64631742"/>
<dbReference type="RefSeq" id="XP_041189369.1">
    <property type="nucleotide sequence ID" value="XM_041337726.1"/>
</dbReference>
<dbReference type="InterPro" id="IPR006073">
    <property type="entry name" value="GTP-bd"/>
</dbReference>
<dbReference type="Gene3D" id="3.40.50.300">
    <property type="entry name" value="P-loop containing nucleotide triphosphate hydrolases"/>
    <property type="match status" value="1"/>
</dbReference>
<name>A0A9P7J903_9AGAM</name>
<dbReference type="SUPFAM" id="SSF52540">
    <property type="entry name" value="P-loop containing nucleoside triphosphate hydrolases"/>
    <property type="match status" value="1"/>
</dbReference>
<dbReference type="OrthoDB" id="8954335at2759"/>
<dbReference type="GO" id="GO:0016787">
    <property type="term" value="F:hydrolase activity"/>
    <property type="evidence" value="ECO:0007669"/>
    <property type="project" value="UniProtKB-KW"/>
</dbReference>
<protein>
    <submittedName>
        <fullName evidence="2">P-loop containing nucleoside triphosphate hydrolase protein</fullName>
    </submittedName>
</protein>
<dbReference type="Proteomes" id="UP000807769">
    <property type="component" value="Unassembled WGS sequence"/>
</dbReference>
<accession>A0A9P7J903</accession>
<dbReference type="InterPro" id="IPR027417">
    <property type="entry name" value="P-loop_NTPase"/>
</dbReference>
<comment type="caution">
    <text evidence="2">The sequence shown here is derived from an EMBL/GenBank/DDBJ whole genome shotgun (WGS) entry which is preliminary data.</text>
</comment>
<evidence type="ECO:0000313" key="3">
    <source>
        <dbReference type="Proteomes" id="UP000807769"/>
    </source>
</evidence>
<dbReference type="GO" id="GO:0005525">
    <property type="term" value="F:GTP binding"/>
    <property type="evidence" value="ECO:0007669"/>
    <property type="project" value="InterPro"/>
</dbReference>
<dbReference type="AlphaFoldDB" id="A0A9P7J903"/>
<reference evidence="2" key="1">
    <citation type="journal article" date="2020" name="New Phytol.">
        <title>Comparative genomics reveals dynamic genome evolution in host specialist ectomycorrhizal fungi.</title>
        <authorList>
            <person name="Lofgren L.A."/>
            <person name="Nguyen N.H."/>
            <person name="Vilgalys R."/>
            <person name="Ruytinx J."/>
            <person name="Liao H.L."/>
            <person name="Branco S."/>
            <person name="Kuo A."/>
            <person name="LaButti K."/>
            <person name="Lipzen A."/>
            <person name="Andreopoulos W."/>
            <person name="Pangilinan J."/>
            <person name="Riley R."/>
            <person name="Hundley H."/>
            <person name="Na H."/>
            <person name="Barry K."/>
            <person name="Grigoriev I.V."/>
            <person name="Stajich J.E."/>
            <person name="Kennedy P.G."/>
        </authorList>
    </citation>
    <scope>NUCLEOTIDE SEQUENCE</scope>
    <source>
        <strain evidence="2">MN1</strain>
    </source>
</reference>
<evidence type="ECO:0000313" key="2">
    <source>
        <dbReference type="EMBL" id="KAG1809655.1"/>
    </source>
</evidence>
<dbReference type="Pfam" id="PF01926">
    <property type="entry name" value="MMR_HSR1"/>
    <property type="match status" value="1"/>
</dbReference>
<proteinExistence type="predicted"/>
<feature type="domain" description="G" evidence="1">
    <location>
        <begin position="1"/>
        <end position="59"/>
    </location>
</feature>
<keyword evidence="3" id="KW-1185">Reference proteome</keyword>
<keyword evidence="2" id="KW-0378">Hydrolase</keyword>
<feature type="non-terminal residue" evidence="2">
    <location>
        <position position="1"/>
    </location>
</feature>
<evidence type="ECO:0000259" key="1">
    <source>
        <dbReference type="Pfam" id="PF01926"/>
    </source>
</evidence>
<sequence length="257" mass="29170">MGATGSGKSTFINKASGSNLPVGHGLESCTSEVQISRPFVVDGRVVTLIDTPGFDDTIRSDRDILIMITAYLSKTYEYGAKLAGVIYMHRISDFRMGGTSKRNFKVFRELCGERSLKNVIIMTNMWLQVTREIGEAREAELASMDKFFKPVLQKGARLLRHDGTLESAHTILRYLINNQAAPLRIQQEIVDEHKSIEKTAAGVELRRALDEQADQHKEEICNLRVEMEAAMHTLDEETRRELQEELEKKQKECLRIE</sequence>
<organism evidence="2 3">
    <name type="scientific">Suillus subaureus</name>
    <dbReference type="NCBI Taxonomy" id="48587"/>
    <lineage>
        <taxon>Eukaryota</taxon>
        <taxon>Fungi</taxon>
        <taxon>Dikarya</taxon>
        <taxon>Basidiomycota</taxon>
        <taxon>Agaricomycotina</taxon>
        <taxon>Agaricomycetes</taxon>
        <taxon>Agaricomycetidae</taxon>
        <taxon>Boletales</taxon>
        <taxon>Suillineae</taxon>
        <taxon>Suillaceae</taxon>
        <taxon>Suillus</taxon>
    </lineage>
</organism>